<dbReference type="Pfam" id="PF00550">
    <property type="entry name" value="PP-binding"/>
    <property type="match status" value="1"/>
</dbReference>
<name>A0A4Q0I3F5_9FIRM</name>
<dbReference type="Proteomes" id="UP000289166">
    <property type="component" value="Unassembled WGS sequence"/>
</dbReference>
<dbReference type="PROSITE" id="PS50075">
    <property type="entry name" value="CARRIER"/>
    <property type="match status" value="1"/>
</dbReference>
<gene>
    <name evidence="2" type="ORF">EFD62_13325</name>
</gene>
<keyword evidence="3" id="KW-1185">Reference proteome</keyword>
<reference evidence="3" key="1">
    <citation type="submission" date="2018-11" db="EMBL/GenBank/DDBJ databases">
        <title>Genome sequencing of a novel mesophilic and cellulolytic organism within the genus Hungateiclostridium.</title>
        <authorList>
            <person name="Rettenmaier R."/>
            <person name="Liebl W."/>
            <person name="Zverlov V."/>
        </authorList>
    </citation>
    <scope>NUCLEOTIDE SEQUENCE [LARGE SCALE GENOMIC DNA]</scope>
    <source>
        <strain evidence="3">N2K1</strain>
    </source>
</reference>
<dbReference type="InterPro" id="IPR009081">
    <property type="entry name" value="PP-bd_ACP"/>
</dbReference>
<accession>A0A4Q0I3F5</accession>
<dbReference type="Gene3D" id="1.10.1200.10">
    <property type="entry name" value="ACP-like"/>
    <property type="match status" value="1"/>
</dbReference>
<dbReference type="SUPFAM" id="SSF47336">
    <property type="entry name" value="ACP-like"/>
    <property type="match status" value="1"/>
</dbReference>
<sequence>MVSLTILRGINVDDIQKKVLDTIKKITKKENIFLESHMINDIGISSLDYTMLIVSLERKFKIRFENDFLMSDAISDVKSISDYIAMSVNQKEE</sequence>
<comment type="caution">
    <text evidence="2">The sequence shown here is derived from an EMBL/GenBank/DDBJ whole genome shotgun (WGS) entry which is preliminary data.</text>
</comment>
<evidence type="ECO:0000259" key="1">
    <source>
        <dbReference type="PROSITE" id="PS50075"/>
    </source>
</evidence>
<feature type="domain" description="Carrier" evidence="1">
    <location>
        <begin position="10"/>
        <end position="88"/>
    </location>
</feature>
<protein>
    <recommendedName>
        <fullName evidence="1">Carrier domain-containing protein</fullName>
    </recommendedName>
</protein>
<evidence type="ECO:0000313" key="2">
    <source>
        <dbReference type="EMBL" id="RXE58277.1"/>
    </source>
</evidence>
<dbReference type="AlphaFoldDB" id="A0A4Q0I3F5"/>
<proteinExistence type="predicted"/>
<dbReference type="EMBL" id="RLII01000021">
    <property type="protein sequence ID" value="RXE58277.1"/>
    <property type="molecule type" value="Genomic_DNA"/>
</dbReference>
<evidence type="ECO:0000313" key="3">
    <source>
        <dbReference type="Proteomes" id="UP000289166"/>
    </source>
</evidence>
<organism evidence="2 3">
    <name type="scientific">Acetivibrio mesophilus</name>
    <dbReference type="NCBI Taxonomy" id="2487273"/>
    <lineage>
        <taxon>Bacteria</taxon>
        <taxon>Bacillati</taxon>
        <taxon>Bacillota</taxon>
        <taxon>Clostridia</taxon>
        <taxon>Eubacteriales</taxon>
        <taxon>Oscillospiraceae</taxon>
        <taxon>Acetivibrio</taxon>
    </lineage>
</organism>
<dbReference type="InterPro" id="IPR036736">
    <property type="entry name" value="ACP-like_sf"/>
</dbReference>